<dbReference type="EMBL" id="HG994369">
    <property type="protein sequence ID" value="CAF1931950.1"/>
    <property type="molecule type" value="Genomic_DNA"/>
</dbReference>
<dbReference type="Proteomes" id="UP001295469">
    <property type="component" value="Chromosome C05"/>
</dbReference>
<dbReference type="AlphaFoldDB" id="A0A816LHR6"/>
<proteinExistence type="predicted"/>
<reference evidence="1" key="1">
    <citation type="submission" date="2021-01" db="EMBL/GenBank/DDBJ databases">
        <authorList>
            <consortium name="Genoscope - CEA"/>
            <person name="William W."/>
        </authorList>
    </citation>
    <scope>NUCLEOTIDE SEQUENCE</scope>
</reference>
<gene>
    <name evidence="1" type="ORF">DARMORV10_C05P43350.1</name>
</gene>
<sequence length="231" mass="27133">MSNALSMTESKITRRVLAFLQAQIYTLTTIVQAMSVQPFPSTNDFDVEVDDAESKEEDNLEIYDDPVYDEYEGESEEDLYKEIFGPPIFDIYEDGVVADEGMSQNNEDEAKPFHVKEVEYVMLTVSSFNNKKDDLCMKSSEHNGWAVTKEGPRRLIINHVRRWWSYQSMKAFLTQPYLMTKTIEVWERYIILFDGYYQWKRRKKEEKKVISFTTAFRFEDESLLHGETDAA</sequence>
<accession>A0A816LHR6</accession>
<evidence type="ECO:0000313" key="1">
    <source>
        <dbReference type="EMBL" id="CAF1931950.1"/>
    </source>
</evidence>
<protein>
    <submittedName>
        <fullName evidence="1">(rape) hypothetical protein</fullName>
    </submittedName>
</protein>
<name>A0A816LHR6_BRANA</name>
<organism evidence="1">
    <name type="scientific">Brassica napus</name>
    <name type="common">Rape</name>
    <dbReference type="NCBI Taxonomy" id="3708"/>
    <lineage>
        <taxon>Eukaryota</taxon>
        <taxon>Viridiplantae</taxon>
        <taxon>Streptophyta</taxon>
        <taxon>Embryophyta</taxon>
        <taxon>Tracheophyta</taxon>
        <taxon>Spermatophyta</taxon>
        <taxon>Magnoliopsida</taxon>
        <taxon>eudicotyledons</taxon>
        <taxon>Gunneridae</taxon>
        <taxon>Pentapetalae</taxon>
        <taxon>rosids</taxon>
        <taxon>malvids</taxon>
        <taxon>Brassicales</taxon>
        <taxon>Brassicaceae</taxon>
        <taxon>Brassiceae</taxon>
        <taxon>Brassica</taxon>
    </lineage>
</organism>